<evidence type="ECO:0000313" key="1">
    <source>
        <dbReference type="EMBL" id="KAJ9131592.1"/>
    </source>
</evidence>
<evidence type="ECO:0000313" key="2">
    <source>
        <dbReference type="Proteomes" id="UP001174691"/>
    </source>
</evidence>
<dbReference type="Proteomes" id="UP001174691">
    <property type="component" value="Unassembled WGS sequence"/>
</dbReference>
<organism evidence="1 2">
    <name type="scientific">Coniochaeta hoffmannii</name>
    <dbReference type="NCBI Taxonomy" id="91930"/>
    <lineage>
        <taxon>Eukaryota</taxon>
        <taxon>Fungi</taxon>
        <taxon>Dikarya</taxon>
        <taxon>Ascomycota</taxon>
        <taxon>Pezizomycotina</taxon>
        <taxon>Sordariomycetes</taxon>
        <taxon>Sordariomycetidae</taxon>
        <taxon>Coniochaetales</taxon>
        <taxon>Coniochaetaceae</taxon>
        <taxon>Coniochaeta</taxon>
    </lineage>
</organism>
<dbReference type="AlphaFoldDB" id="A0AA38RIR6"/>
<gene>
    <name evidence="1" type="ORF">NKR19_g9521</name>
</gene>
<comment type="caution">
    <text evidence="1">The sequence shown here is derived from an EMBL/GenBank/DDBJ whole genome shotgun (WGS) entry which is preliminary data.</text>
</comment>
<accession>A0AA38RIR6</accession>
<dbReference type="EMBL" id="JANBVN010000235">
    <property type="protein sequence ID" value="KAJ9131592.1"/>
    <property type="molecule type" value="Genomic_DNA"/>
</dbReference>
<proteinExistence type="predicted"/>
<name>A0AA38RIR6_9PEZI</name>
<keyword evidence="2" id="KW-1185">Reference proteome</keyword>
<reference evidence="1" key="1">
    <citation type="submission" date="2022-07" db="EMBL/GenBank/DDBJ databases">
        <title>Fungi with potential for degradation of polypropylene.</title>
        <authorList>
            <person name="Gostincar C."/>
        </authorList>
    </citation>
    <scope>NUCLEOTIDE SEQUENCE</scope>
    <source>
        <strain evidence="1">EXF-13287</strain>
    </source>
</reference>
<sequence length="166" mass="17952">MWTYNKASNNAVCFQQPEPLSTPGGLIALWALDFLSVENDALGPGYQRPYKEQCKEALDCPNVTIAYADIARVVKQLADTQRDTFVVNNNDHPNFGRLPRAMPGRAAGRKDFRAFTTATTLPRAVRHPPVLGAPGRIGGGALSGDGGCRAAGVAHTLRCLARFCRK</sequence>
<protein>
    <submittedName>
        <fullName evidence="1">Uncharacterized protein</fullName>
    </submittedName>
</protein>